<evidence type="ECO:0000256" key="3">
    <source>
        <dbReference type="ARBA" id="ARBA00022538"/>
    </source>
</evidence>
<keyword evidence="6 9" id="KW-1133">Transmembrane helix</keyword>
<evidence type="ECO:0000256" key="9">
    <source>
        <dbReference type="HAMAP-Rule" id="MF_00275"/>
    </source>
</evidence>
<keyword evidence="3 9" id="KW-0633">Potassium transport</keyword>
<feature type="transmembrane region" description="Helical" evidence="9">
    <location>
        <begin position="286"/>
        <end position="305"/>
    </location>
</feature>
<comment type="caution">
    <text evidence="10">The sequence shown here is derived from an EMBL/GenBank/DDBJ whole genome shotgun (WGS) entry which is preliminary data.</text>
</comment>
<keyword evidence="4 9" id="KW-0812">Transmembrane</keyword>
<dbReference type="HAMAP" id="MF_00275">
    <property type="entry name" value="KdpA"/>
    <property type="match status" value="1"/>
</dbReference>
<dbReference type="EMBL" id="PVTI01000024">
    <property type="protein sequence ID" value="PRY54700.1"/>
    <property type="molecule type" value="Genomic_DNA"/>
</dbReference>
<keyword evidence="7 9" id="KW-0406">Ion transport</keyword>
<dbReference type="RefSeq" id="WP_106298476.1">
    <property type="nucleotide sequence ID" value="NZ_PVTI01000024.1"/>
</dbReference>
<sequence>MSDTVAGLLQVGVLVALLVAVGLPLGAWLATTVTDSRHWRVERLVHRLVRVDPDSQQGWASYAASVVAFSLVGIIALFALILAQTRLPLVQGTEGMQWHTALNTAVSFVTNTNWQSYAGEAGAGPLVQTAGLAVQNFVSAAVGIAVAGALMRAIAARGSANPAGGSAVGNFWVDVTRVVVRVLLPGAAIGAVLLLLGGVVQNLRAPLTVTTVDGVEQVIRGGLIASQEAIKELGTNGGGYFNANSAHPFENPTPLTNLLEIFLLLVIPFALTRTFGIVVGDRRQGWALGAFAGVLWLGSVALTTWAELSAATGPGGSMEGKEVRFGLWGSSLFAASTTGTSTGAVNSMHESYSPLGGGVLLGNMLLGEISPGGVGSGLYGIVVIALLSVFVAGLMVGRTPEYLGKTIGRPEITCAALYTLVMPVLVLGLTGASLALDGPREAMTASGPRGLTEVMYAYASAANNNGSAFAGLGADNPWHNLTLAAAMLLGRFVPMLLVIRLAGLLAAQQPRPATAGTMPTHTPLFVGLLLGIALVLAGLTFFPALALGPLAEALS</sequence>
<dbReference type="PIRSF" id="PIRSF001294">
    <property type="entry name" value="K_ATPaseA"/>
    <property type="match status" value="1"/>
</dbReference>
<evidence type="ECO:0000256" key="4">
    <source>
        <dbReference type="ARBA" id="ARBA00022692"/>
    </source>
</evidence>
<keyword evidence="2 9" id="KW-1003">Cell membrane</keyword>
<dbReference type="Pfam" id="PF03814">
    <property type="entry name" value="KdpA"/>
    <property type="match status" value="1"/>
</dbReference>
<dbReference type="OrthoDB" id="9763796at2"/>
<keyword evidence="5 9" id="KW-0630">Potassium</keyword>
<dbReference type="PANTHER" id="PTHR30607:SF2">
    <property type="entry name" value="POTASSIUM-TRANSPORTING ATPASE POTASSIUM-BINDING SUBUNIT"/>
    <property type="match status" value="1"/>
</dbReference>
<feature type="transmembrane region" description="Helical" evidence="9">
    <location>
        <begin position="59"/>
        <end position="83"/>
    </location>
</feature>
<evidence type="ECO:0000256" key="2">
    <source>
        <dbReference type="ARBA" id="ARBA00022475"/>
    </source>
</evidence>
<comment type="caution">
    <text evidence="9">Lacks conserved residue(s) required for the propagation of feature annotation.</text>
</comment>
<evidence type="ECO:0000313" key="11">
    <source>
        <dbReference type="Proteomes" id="UP000237822"/>
    </source>
</evidence>
<evidence type="ECO:0000256" key="1">
    <source>
        <dbReference type="ARBA" id="ARBA00022448"/>
    </source>
</evidence>
<dbReference type="GO" id="GO:0008556">
    <property type="term" value="F:P-type potassium transmembrane transporter activity"/>
    <property type="evidence" value="ECO:0007669"/>
    <property type="project" value="InterPro"/>
</dbReference>
<feature type="transmembrane region" description="Helical" evidence="9">
    <location>
        <begin position="376"/>
        <end position="396"/>
    </location>
</feature>
<keyword evidence="8 9" id="KW-0472">Membrane</keyword>
<comment type="function">
    <text evidence="9">Part of the high-affinity ATP-driven potassium transport (or Kdp) system, which catalyzes the hydrolysis of ATP coupled with the electrogenic transport of potassium into the cytoplasm. This subunit binds the extracellular potassium ions and delivers the ions to the membrane domain of KdpB through an intramembrane tunnel.</text>
</comment>
<keyword evidence="11" id="KW-1185">Reference proteome</keyword>
<organism evidence="10 11">
    <name type="scientific">Knoellia remsis</name>
    <dbReference type="NCBI Taxonomy" id="407159"/>
    <lineage>
        <taxon>Bacteria</taxon>
        <taxon>Bacillati</taxon>
        <taxon>Actinomycetota</taxon>
        <taxon>Actinomycetes</taxon>
        <taxon>Micrococcales</taxon>
        <taxon>Intrasporangiaceae</taxon>
        <taxon>Knoellia</taxon>
    </lineage>
</organism>
<name>A0A2T0U9V3_9MICO</name>
<evidence type="ECO:0000256" key="5">
    <source>
        <dbReference type="ARBA" id="ARBA00022958"/>
    </source>
</evidence>
<evidence type="ECO:0000313" key="10">
    <source>
        <dbReference type="EMBL" id="PRY54700.1"/>
    </source>
</evidence>
<dbReference type="InterPro" id="IPR004623">
    <property type="entry name" value="KdpA"/>
</dbReference>
<reference evidence="10 11" key="1">
    <citation type="submission" date="2018-03" db="EMBL/GenBank/DDBJ databases">
        <title>Genomic Encyclopedia of Archaeal and Bacterial Type Strains, Phase II (KMG-II): from individual species to whole genera.</title>
        <authorList>
            <person name="Goeker M."/>
        </authorList>
    </citation>
    <scope>NUCLEOTIDE SEQUENCE [LARGE SCALE GENOMIC DNA]</scope>
    <source>
        <strain evidence="10 11">ATCC BAA-1496</strain>
    </source>
</reference>
<accession>A0A2T0U9V3</accession>
<feature type="transmembrane region" description="Helical" evidence="9">
    <location>
        <begin position="524"/>
        <end position="546"/>
    </location>
</feature>
<evidence type="ECO:0000256" key="8">
    <source>
        <dbReference type="ARBA" id="ARBA00023136"/>
    </source>
</evidence>
<comment type="subunit">
    <text evidence="9">The system is composed of three essential subunits: KdpA, KdpB and KdpC.</text>
</comment>
<feature type="transmembrane region" description="Helical" evidence="9">
    <location>
        <begin position="481"/>
        <end position="503"/>
    </location>
</feature>
<dbReference type="NCBIfam" id="TIGR00680">
    <property type="entry name" value="kdpA"/>
    <property type="match status" value="1"/>
</dbReference>
<evidence type="ECO:0000256" key="6">
    <source>
        <dbReference type="ARBA" id="ARBA00022989"/>
    </source>
</evidence>
<evidence type="ECO:0000256" key="7">
    <source>
        <dbReference type="ARBA" id="ARBA00023065"/>
    </source>
</evidence>
<proteinExistence type="inferred from homology"/>
<dbReference type="AlphaFoldDB" id="A0A2T0U9V3"/>
<dbReference type="GO" id="GO:0030955">
    <property type="term" value="F:potassium ion binding"/>
    <property type="evidence" value="ECO:0007669"/>
    <property type="project" value="UniProtKB-UniRule"/>
</dbReference>
<dbReference type="Proteomes" id="UP000237822">
    <property type="component" value="Unassembled WGS sequence"/>
</dbReference>
<dbReference type="PANTHER" id="PTHR30607">
    <property type="entry name" value="POTASSIUM-TRANSPORTING ATPASE A CHAIN"/>
    <property type="match status" value="1"/>
</dbReference>
<feature type="transmembrane region" description="Helical" evidence="9">
    <location>
        <begin position="417"/>
        <end position="436"/>
    </location>
</feature>
<comment type="similarity">
    <text evidence="9">Belongs to the KdpA family.</text>
</comment>
<protein>
    <recommendedName>
        <fullName evidence="9">Potassium-transporting ATPase potassium-binding subunit</fullName>
    </recommendedName>
    <alternativeName>
        <fullName evidence="9">ATP phosphohydrolase [potassium-transporting] A chain</fullName>
    </alternativeName>
    <alternativeName>
        <fullName evidence="9">Potassium-binding and translocating subunit A</fullName>
    </alternativeName>
    <alternativeName>
        <fullName evidence="9">Potassium-translocating ATPase A chain</fullName>
    </alternativeName>
</protein>
<comment type="subcellular location">
    <subcellularLocation>
        <location evidence="9">Cell membrane</location>
        <topology evidence="9">Multi-pass membrane protein</topology>
    </subcellularLocation>
</comment>
<keyword evidence="1 9" id="KW-0813">Transport</keyword>
<feature type="transmembrane region" description="Helical" evidence="9">
    <location>
        <begin position="178"/>
        <end position="200"/>
    </location>
</feature>
<feature type="transmembrane region" description="Helical" evidence="9">
    <location>
        <begin position="7"/>
        <end position="30"/>
    </location>
</feature>
<dbReference type="GO" id="GO:0005886">
    <property type="term" value="C:plasma membrane"/>
    <property type="evidence" value="ECO:0007669"/>
    <property type="project" value="UniProtKB-SubCell"/>
</dbReference>
<gene>
    <name evidence="9" type="primary">kdpA</name>
    <name evidence="10" type="ORF">BCF74_12434</name>
</gene>
<feature type="transmembrane region" description="Helical" evidence="9">
    <location>
        <begin position="261"/>
        <end position="279"/>
    </location>
</feature>